<organism evidence="2 3">
    <name type="scientific">Haloarcula terrestris</name>
    <dbReference type="NCBI Taxonomy" id="2950533"/>
    <lineage>
        <taxon>Archaea</taxon>
        <taxon>Methanobacteriati</taxon>
        <taxon>Methanobacteriota</taxon>
        <taxon>Stenosarchaea group</taxon>
        <taxon>Halobacteria</taxon>
        <taxon>Halobacteriales</taxon>
        <taxon>Haloarculaceae</taxon>
        <taxon>Haloarcula</taxon>
    </lineage>
</organism>
<keyword evidence="3" id="KW-1185">Reference proteome</keyword>
<dbReference type="CDD" id="cd09176">
    <property type="entry name" value="PLDc_unchar6"/>
    <property type="match status" value="1"/>
</dbReference>
<sequence>MNFEFSGTDQIEEYFSSESGDIRYIFSPFIQRDTIARVLPEKSVDTIVITRWQRDDLRSGVSDPDVYKFCEEHGYVLKINPYLHAKVYSWDLNKAIVGSANLTDAGMGIGQETNIEILTDPLQLSTEAQFKLRRAEKNAQLVTEAGYEKALEVTQESTINSDLDDESIDIGNQPEFLVSQLPTTEDPEVIVSVLASNYDRTLTDLPAPQRHCVMHDMTSYSLKHLQGRSEAEVRDGMRQQFESHPFIKEIIARMEPSIYFGEMKEFVQQMCVDVPTPSRRELTEDIQLLYNWFPKISPERFTCDIPGKHSERLRDTESSQYE</sequence>
<name>A0AAE4F364_9EURY</name>
<evidence type="ECO:0000259" key="1">
    <source>
        <dbReference type="PROSITE" id="PS50035"/>
    </source>
</evidence>
<dbReference type="Proteomes" id="UP001253439">
    <property type="component" value="Unassembled WGS sequence"/>
</dbReference>
<evidence type="ECO:0000313" key="3">
    <source>
        <dbReference type="Proteomes" id="UP001253439"/>
    </source>
</evidence>
<dbReference type="Gene3D" id="3.30.870.10">
    <property type="entry name" value="Endonuclease Chain A"/>
    <property type="match status" value="1"/>
</dbReference>
<protein>
    <submittedName>
        <fullName evidence="2">Phospholipase D family protein</fullName>
    </submittedName>
</protein>
<dbReference type="SUPFAM" id="SSF56024">
    <property type="entry name" value="Phospholipase D/nuclease"/>
    <property type="match status" value="1"/>
</dbReference>
<dbReference type="PROSITE" id="PS50035">
    <property type="entry name" value="PLD"/>
    <property type="match status" value="1"/>
</dbReference>
<dbReference type="InterPro" id="IPR001736">
    <property type="entry name" value="PLipase_D/transphosphatidylase"/>
</dbReference>
<dbReference type="InterPro" id="IPR059166">
    <property type="entry name" value="PLD-like_cat"/>
</dbReference>
<comment type="caution">
    <text evidence="2">The sequence shown here is derived from an EMBL/GenBank/DDBJ whole genome shotgun (WGS) entry which is preliminary data.</text>
</comment>
<accession>A0AAE4F364</accession>
<dbReference type="GO" id="GO:0003824">
    <property type="term" value="F:catalytic activity"/>
    <property type="evidence" value="ECO:0007669"/>
    <property type="project" value="InterPro"/>
</dbReference>
<proteinExistence type="predicted"/>
<evidence type="ECO:0000313" key="2">
    <source>
        <dbReference type="EMBL" id="MDS0223456.1"/>
    </source>
</evidence>
<dbReference type="AlphaFoldDB" id="A0AAE4F364"/>
<feature type="domain" description="PLD phosphodiesterase" evidence="1">
    <location>
        <begin position="79"/>
        <end position="106"/>
    </location>
</feature>
<dbReference type="EMBL" id="JAMQOM010000015">
    <property type="protein sequence ID" value="MDS0223456.1"/>
    <property type="molecule type" value="Genomic_DNA"/>
</dbReference>
<gene>
    <name evidence="2" type="ORF">NDI54_19125</name>
</gene>
<dbReference type="RefSeq" id="WP_310897987.1">
    <property type="nucleotide sequence ID" value="NZ_JAMQOM010000015.1"/>
</dbReference>
<reference evidence="2 3" key="1">
    <citation type="submission" date="2022-06" db="EMBL/GenBank/DDBJ databases">
        <title>Haloarcula sp. a new haloarchaeum isolate from saline soil.</title>
        <authorList>
            <person name="Strakova D."/>
            <person name="Galisteo C."/>
            <person name="Sanchez-Porro C."/>
            <person name="Ventosa A."/>
        </authorList>
    </citation>
    <scope>NUCLEOTIDE SEQUENCE [LARGE SCALE GENOMIC DNA]</scope>
    <source>
        <strain evidence="2 3">S1AR25-5A</strain>
    </source>
</reference>